<dbReference type="AlphaFoldDB" id="A0A164HLR0"/>
<feature type="transmembrane region" description="Helical" evidence="1">
    <location>
        <begin position="77"/>
        <end position="93"/>
    </location>
</feature>
<keyword evidence="3" id="KW-1185">Reference proteome</keyword>
<dbReference type="Proteomes" id="UP000076858">
    <property type="component" value="Unassembled WGS sequence"/>
</dbReference>
<keyword evidence="1" id="KW-0812">Transmembrane</keyword>
<protein>
    <submittedName>
        <fullName evidence="2">Uncharacterized protein</fullName>
    </submittedName>
</protein>
<evidence type="ECO:0000256" key="1">
    <source>
        <dbReference type="SAM" id="Phobius"/>
    </source>
</evidence>
<accession>A0A164HLR0</accession>
<evidence type="ECO:0000313" key="3">
    <source>
        <dbReference type="Proteomes" id="UP000076858"/>
    </source>
</evidence>
<comment type="caution">
    <text evidence="2">The sequence shown here is derived from an EMBL/GenBank/DDBJ whole genome shotgun (WGS) entry which is preliminary data.</text>
</comment>
<dbReference type="EMBL" id="LRGB01010397">
    <property type="protein sequence ID" value="KZS00365.1"/>
    <property type="molecule type" value="Genomic_DNA"/>
</dbReference>
<gene>
    <name evidence="2" type="ORF">APZ42_003346</name>
</gene>
<name>A0A164HLR0_9CRUS</name>
<organism evidence="2 3">
    <name type="scientific">Daphnia magna</name>
    <dbReference type="NCBI Taxonomy" id="35525"/>
    <lineage>
        <taxon>Eukaryota</taxon>
        <taxon>Metazoa</taxon>
        <taxon>Ecdysozoa</taxon>
        <taxon>Arthropoda</taxon>
        <taxon>Crustacea</taxon>
        <taxon>Branchiopoda</taxon>
        <taxon>Diplostraca</taxon>
        <taxon>Cladocera</taxon>
        <taxon>Anomopoda</taxon>
        <taxon>Daphniidae</taxon>
        <taxon>Daphnia</taxon>
    </lineage>
</organism>
<reference evidence="2 3" key="1">
    <citation type="submission" date="2016-03" db="EMBL/GenBank/DDBJ databases">
        <title>EvidentialGene: Evidence-directed Construction of Genes on Genomes.</title>
        <authorList>
            <person name="Gilbert D.G."/>
            <person name="Choi J.-H."/>
            <person name="Mockaitis K."/>
            <person name="Colbourne J."/>
            <person name="Pfrender M."/>
        </authorList>
    </citation>
    <scope>NUCLEOTIDE SEQUENCE [LARGE SCALE GENOMIC DNA]</scope>
    <source>
        <strain evidence="2 3">Xinb3</strain>
        <tissue evidence="2">Complete organism</tissue>
    </source>
</reference>
<keyword evidence="1" id="KW-1133">Transmembrane helix</keyword>
<keyword evidence="1" id="KW-0472">Membrane</keyword>
<sequence length="94" mass="11199">ELLQTPVTDLFHILVKQIRIRLVTSLFYRKFVWNCSVLQDLTCYRSVFYLRKLFLILLCFPCLSLVCFYSVKIHSVFLLSNTYVTCMFLLCITE</sequence>
<feature type="transmembrane region" description="Helical" evidence="1">
    <location>
        <begin position="53"/>
        <end position="71"/>
    </location>
</feature>
<evidence type="ECO:0000313" key="2">
    <source>
        <dbReference type="EMBL" id="KZS00365.1"/>
    </source>
</evidence>
<proteinExistence type="predicted"/>
<feature type="non-terminal residue" evidence="2">
    <location>
        <position position="1"/>
    </location>
</feature>